<dbReference type="Gene3D" id="1.10.8.60">
    <property type="match status" value="1"/>
</dbReference>
<dbReference type="InterPro" id="IPR015085">
    <property type="entry name" value="Phage_T4_Gp59_N"/>
</dbReference>
<dbReference type="InterPro" id="IPR037082">
    <property type="entry name" value="Phage_T4_Gp59_C_sf"/>
</dbReference>
<evidence type="ECO:0008006" key="4">
    <source>
        <dbReference type="Google" id="ProtNLM"/>
    </source>
</evidence>
<accession>A0A382Y637</accession>
<dbReference type="SUPFAM" id="SSF48493">
    <property type="entry name" value="gene 59 helicase assembly protein"/>
    <property type="match status" value="1"/>
</dbReference>
<evidence type="ECO:0000259" key="1">
    <source>
        <dbReference type="Pfam" id="PF08993"/>
    </source>
</evidence>
<gene>
    <name evidence="3" type="ORF">METZ01_LOCUS431577</name>
</gene>
<dbReference type="AlphaFoldDB" id="A0A382Y637"/>
<protein>
    <recommendedName>
        <fullName evidence="4">Bacteriophage T4 Gp59 helicase assembly protein N-terminal domain-containing protein</fullName>
    </recommendedName>
</protein>
<dbReference type="InterPro" id="IPR015086">
    <property type="entry name" value="Phage_T4_Gp59_C"/>
</dbReference>
<organism evidence="3">
    <name type="scientific">marine metagenome</name>
    <dbReference type="NCBI Taxonomy" id="408172"/>
    <lineage>
        <taxon>unclassified sequences</taxon>
        <taxon>metagenomes</taxon>
        <taxon>ecological metagenomes</taxon>
    </lineage>
</organism>
<dbReference type="InterPro" id="IPR023197">
    <property type="entry name" value="Phage_T4_Gp59_dom_sf"/>
</dbReference>
<proteinExistence type="inferred from homology"/>
<name>A0A382Y637_9ZZZZ</name>
<dbReference type="Pfam" id="PF08993">
    <property type="entry name" value="T4_Gp59_N"/>
    <property type="match status" value="1"/>
</dbReference>
<feature type="domain" description="Bacteriophage T4 Gp59 helicase assembly protein N-terminal" evidence="1">
    <location>
        <begin position="6"/>
        <end position="77"/>
    </location>
</feature>
<dbReference type="HAMAP" id="MF_04156">
    <property type="entry name" value="HELIC_LOADER_T4"/>
    <property type="match status" value="1"/>
</dbReference>
<dbReference type="Pfam" id="PF08994">
    <property type="entry name" value="T4_Gp59_C"/>
    <property type="match status" value="1"/>
</dbReference>
<dbReference type="EMBL" id="UINC01173235">
    <property type="protein sequence ID" value="SVD78723.1"/>
    <property type="molecule type" value="Genomic_DNA"/>
</dbReference>
<sequence>MGPIDVYLEYCALKAHFSKSNYNYFKYEGKTRIKRDSFYKRKDRFFFVRLSKKYTEHEDIQNYLIANFIKEPIGYVARFSNKVYEEWLYKRQNFYTIFTDEMRPLVNEFQPLFEVKSNTHPKLLQEYLGKRVSLETLIILNELVSYVDNWDKEMAEDFIWGDLKKLMNNYKGFLTIPVEKYRILLLKLIEESKL</sequence>
<dbReference type="InterPro" id="IPR008944">
    <property type="entry name" value="Phage_T4_Gp59"/>
</dbReference>
<feature type="domain" description="Bacteriophage T4 Gp59 helicase assembly protein C-terminal" evidence="2">
    <location>
        <begin position="95"/>
        <end position="193"/>
    </location>
</feature>
<evidence type="ECO:0000259" key="2">
    <source>
        <dbReference type="Pfam" id="PF08994"/>
    </source>
</evidence>
<reference evidence="3" key="1">
    <citation type="submission" date="2018-05" db="EMBL/GenBank/DDBJ databases">
        <authorList>
            <person name="Lanie J.A."/>
            <person name="Ng W.-L."/>
            <person name="Kazmierczak K.M."/>
            <person name="Andrzejewski T.M."/>
            <person name="Davidsen T.M."/>
            <person name="Wayne K.J."/>
            <person name="Tettelin H."/>
            <person name="Glass J.I."/>
            <person name="Rusch D."/>
            <person name="Podicherti R."/>
            <person name="Tsui H.-C.T."/>
            <person name="Winkler M.E."/>
        </authorList>
    </citation>
    <scope>NUCLEOTIDE SEQUENCE</scope>
</reference>
<dbReference type="Gene3D" id="1.10.220.50">
    <property type="entry name" value="Bacteriophage T4, Gp59, helicase assembly protein, C-terminal domain"/>
    <property type="match status" value="1"/>
</dbReference>
<evidence type="ECO:0000313" key="3">
    <source>
        <dbReference type="EMBL" id="SVD78723.1"/>
    </source>
</evidence>